<dbReference type="PANTHER" id="PTHR40050">
    <property type="entry name" value="INNER SPORE COAT PROTEIN H"/>
    <property type="match status" value="1"/>
</dbReference>
<dbReference type="PROSITE" id="PS51841">
    <property type="entry name" value="LTD"/>
    <property type="match status" value="1"/>
</dbReference>
<accession>A0A9D4Z246</accession>
<name>A0A9D4Z246_CHLVU</name>
<reference evidence="3" key="2">
    <citation type="submission" date="2020-11" db="EMBL/GenBank/DDBJ databases">
        <authorList>
            <person name="Cecchin M."/>
            <person name="Marcolungo L."/>
            <person name="Rossato M."/>
            <person name="Girolomoni L."/>
            <person name="Cosentino E."/>
            <person name="Cuine S."/>
            <person name="Li-Beisson Y."/>
            <person name="Delledonne M."/>
            <person name="Ballottari M."/>
        </authorList>
    </citation>
    <scope>NUCLEOTIDE SEQUENCE</scope>
    <source>
        <strain evidence="3">211/11P</strain>
        <tissue evidence="3">Whole cell</tissue>
    </source>
</reference>
<feature type="chain" id="PRO_5039599229" description="LTD domain-containing protein" evidence="1">
    <location>
        <begin position="27"/>
        <end position="897"/>
    </location>
</feature>
<dbReference type="InterPro" id="IPR001322">
    <property type="entry name" value="Lamin_tail_dom"/>
</dbReference>
<dbReference type="InterPro" id="IPR036415">
    <property type="entry name" value="Lamin_tail_dom_sf"/>
</dbReference>
<dbReference type="Proteomes" id="UP001055712">
    <property type="component" value="Unassembled WGS sequence"/>
</dbReference>
<dbReference type="SUPFAM" id="SSF74853">
    <property type="entry name" value="Lamin A/C globular tail domain"/>
    <property type="match status" value="1"/>
</dbReference>
<evidence type="ECO:0000259" key="2">
    <source>
        <dbReference type="PROSITE" id="PS51841"/>
    </source>
</evidence>
<dbReference type="AlphaFoldDB" id="A0A9D4Z246"/>
<feature type="signal peptide" evidence="1">
    <location>
        <begin position="1"/>
        <end position="26"/>
    </location>
</feature>
<keyword evidence="4" id="KW-1185">Reference proteome</keyword>
<evidence type="ECO:0000313" key="4">
    <source>
        <dbReference type="Proteomes" id="UP001055712"/>
    </source>
</evidence>
<reference evidence="3" key="1">
    <citation type="journal article" date="2019" name="Plant J.">
        <title>Chlorella vulgaris genome assembly and annotation reveals the molecular basis for metabolic acclimation to high light conditions.</title>
        <authorList>
            <person name="Cecchin M."/>
            <person name="Marcolungo L."/>
            <person name="Rossato M."/>
            <person name="Girolomoni L."/>
            <person name="Cosentino E."/>
            <person name="Cuine S."/>
            <person name="Li-Beisson Y."/>
            <person name="Delledonne M."/>
            <person name="Ballottari M."/>
        </authorList>
    </citation>
    <scope>NUCLEOTIDE SEQUENCE</scope>
    <source>
        <strain evidence="3">211/11P</strain>
    </source>
</reference>
<comment type="caution">
    <text evidence="3">The sequence shown here is derived from an EMBL/GenBank/DDBJ whole genome shotgun (WGS) entry which is preliminary data.</text>
</comment>
<organism evidence="3 4">
    <name type="scientific">Chlorella vulgaris</name>
    <name type="common">Green alga</name>
    <dbReference type="NCBI Taxonomy" id="3077"/>
    <lineage>
        <taxon>Eukaryota</taxon>
        <taxon>Viridiplantae</taxon>
        <taxon>Chlorophyta</taxon>
        <taxon>core chlorophytes</taxon>
        <taxon>Trebouxiophyceae</taxon>
        <taxon>Chlorellales</taxon>
        <taxon>Chlorellaceae</taxon>
        <taxon>Chlorella clade</taxon>
        <taxon>Chlorella</taxon>
    </lineage>
</organism>
<dbReference type="InterPro" id="IPR014867">
    <property type="entry name" value="Spore_coat_CotH_CotH2/3/7"/>
</dbReference>
<dbReference type="Pfam" id="PF00932">
    <property type="entry name" value="LTD"/>
    <property type="match status" value="1"/>
</dbReference>
<gene>
    <name evidence="3" type="ORF">D9Q98_000978</name>
</gene>
<evidence type="ECO:0000313" key="3">
    <source>
        <dbReference type="EMBL" id="KAI3438550.1"/>
    </source>
</evidence>
<feature type="domain" description="LTD" evidence="2">
    <location>
        <begin position="31"/>
        <end position="155"/>
    </location>
</feature>
<protein>
    <recommendedName>
        <fullName evidence="2">LTD domain-containing protein</fullName>
    </recommendedName>
</protein>
<keyword evidence="1" id="KW-0732">Signal</keyword>
<proteinExistence type="predicted"/>
<dbReference type="Pfam" id="PF08757">
    <property type="entry name" value="CotH"/>
    <property type="match status" value="2"/>
</dbReference>
<dbReference type="Gene3D" id="2.60.40.1260">
    <property type="entry name" value="Lamin Tail domain"/>
    <property type="match status" value="1"/>
</dbReference>
<dbReference type="EMBL" id="SIDB01000001">
    <property type="protein sequence ID" value="KAI3438550.1"/>
    <property type="molecule type" value="Genomic_DNA"/>
</dbReference>
<sequence length="897" mass="95931">MGRLKAGAFALAALLLVSITIQPAQAQGPTAPSADPASATGDGQVAISELQSSNKNTLRDEDGASSDWIELANLGTTPVNLAGYQLTDQQGGPAWTFPPGVTLVPGQYLVVFASGKDRRNPAAPLHTDFKLSSDDGYLALLTPQGTAASAVLFPDLPTDVSFGLVGGAVSAAAEPRRQYALLASPTPNAPNSGPRPGGPLVVGTTRTIDPRPTGSADLPITAIVTSQQLPLSSVQLVYVTGYGPEVTLPMAASGDNYSATIPASAAPAGALVRWYVQASDSQGSVTRDPPFLSPDSRQYWGVIVADPSDTAQLPVLEMYCQDDKAPFSQTPVGGCSLWFNGSFYDNLSVNRRGVTSLNWPKPKIKIDSKQGSIFRIMPGMKVGEWNLNSEWAEAGENTFMREPLTWEVFNQMGVTSLLSFHIHTRFNGAYYGKFAFVEQLDEDTLKRWGYSLEPQVGPLWKSTSGEFSNLRWDIQPNQVPFYWQQYTLKKDNTTQAQALVDFARGLAGGAPVPRSRYVFDTVNLPQVINHMAAQTLLLNQDRCTKNFFIYQDPASGQWSMFPWDVESAFGIDRGLGGKPAPDYCILACEQWNSPLYCDANHPQDLTVKTPWGLISAQYDLYSTGRKLLAPGTSCGGGSSDSLAHVARKLLQGQAAAPASDPAAAGPVLPATSALPANVDVDLTKTPTKRGAPGTYNYLIDTLLAVPRTRQMYMRRLRTLMDSFIATGRLESMVTAMYNQIRDEAKRDVAQWGNPGDPDRGYQQLMTEQMPIRRDQLFNQYGPNGPVPLIPGPEPAALPLSLGQLAAGPDGSVEVVNPNGIAMDLSGYQLRGAVQFTFAPGTVIPAQDSVYAAFNLAAFKQQRGGQGLFVVGPVSGQPLGAAASAQLLDAGGASVAST</sequence>
<dbReference type="OrthoDB" id="544728at2759"/>
<dbReference type="PANTHER" id="PTHR40050:SF1">
    <property type="entry name" value="INNER SPORE COAT PROTEIN H"/>
    <property type="match status" value="1"/>
</dbReference>
<evidence type="ECO:0000256" key="1">
    <source>
        <dbReference type="SAM" id="SignalP"/>
    </source>
</evidence>